<accession>A0A2G5E9T8</accession>
<keyword evidence="2" id="KW-1185">Reference proteome</keyword>
<dbReference type="AlphaFoldDB" id="A0A2G5E9T8"/>
<reference evidence="1 2" key="1">
    <citation type="submission" date="2017-09" db="EMBL/GenBank/DDBJ databases">
        <title>WGS assembly of Aquilegia coerulea Goldsmith.</title>
        <authorList>
            <person name="Hodges S."/>
            <person name="Kramer E."/>
            <person name="Nordborg M."/>
            <person name="Tomkins J."/>
            <person name="Borevitz J."/>
            <person name="Derieg N."/>
            <person name="Yan J."/>
            <person name="Mihaltcheva S."/>
            <person name="Hayes R.D."/>
            <person name="Rokhsar D."/>
        </authorList>
    </citation>
    <scope>NUCLEOTIDE SEQUENCE [LARGE SCALE GENOMIC DNA]</scope>
    <source>
        <strain evidence="2">cv. Goldsmith</strain>
    </source>
</reference>
<gene>
    <name evidence="1" type="ORF">AQUCO_01000411v1</name>
</gene>
<evidence type="ECO:0000313" key="1">
    <source>
        <dbReference type="EMBL" id="PIA52514.1"/>
    </source>
</evidence>
<name>A0A2G5E9T8_AQUCA</name>
<organism evidence="1 2">
    <name type="scientific">Aquilegia coerulea</name>
    <name type="common">Rocky mountain columbine</name>
    <dbReference type="NCBI Taxonomy" id="218851"/>
    <lineage>
        <taxon>Eukaryota</taxon>
        <taxon>Viridiplantae</taxon>
        <taxon>Streptophyta</taxon>
        <taxon>Embryophyta</taxon>
        <taxon>Tracheophyta</taxon>
        <taxon>Spermatophyta</taxon>
        <taxon>Magnoliopsida</taxon>
        <taxon>Ranunculales</taxon>
        <taxon>Ranunculaceae</taxon>
        <taxon>Thalictroideae</taxon>
        <taxon>Aquilegia</taxon>
    </lineage>
</organism>
<sequence>MIKGCNERSKLEFQLRHFNCLIGIVDNSYELHVFAMTHNHAASILSIIRFTSITMELRLQLVLISFDANQNGYLVTMHITC</sequence>
<dbReference type="EMBL" id="KZ305027">
    <property type="protein sequence ID" value="PIA52514.1"/>
    <property type="molecule type" value="Genomic_DNA"/>
</dbReference>
<dbReference type="InParanoid" id="A0A2G5E9T8"/>
<protein>
    <submittedName>
        <fullName evidence="1">Uncharacterized protein</fullName>
    </submittedName>
</protein>
<dbReference type="Proteomes" id="UP000230069">
    <property type="component" value="Unassembled WGS sequence"/>
</dbReference>
<evidence type="ECO:0000313" key="2">
    <source>
        <dbReference type="Proteomes" id="UP000230069"/>
    </source>
</evidence>
<proteinExistence type="predicted"/>